<sequence>MYESNNKKVEKIVNLIQSHGCIVEGKKISLDDLPLLCQDLNDSDKKEIAGLIQSIDDELFHLYGDRQYLDSQIQSLEPVKEKLSQLV</sequence>
<dbReference type="KEGG" id="cmp:Cha6605_5981"/>
<dbReference type="AlphaFoldDB" id="K9UQW0"/>
<organism evidence="1 2">
    <name type="scientific">Chamaesiphon minutus (strain ATCC 27169 / PCC 6605)</name>
    <dbReference type="NCBI Taxonomy" id="1173020"/>
    <lineage>
        <taxon>Bacteria</taxon>
        <taxon>Bacillati</taxon>
        <taxon>Cyanobacteriota</taxon>
        <taxon>Cyanophyceae</taxon>
        <taxon>Gomontiellales</taxon>
        <taxon>Chamaesiphonaceae</taxon>
        <taxon>Chamaesiphon</taxon>
    </lineage>
</organism>
<name>K9UQW0_CHAP6</name>
<proteinExistence type="predicted"/>
<dbReference type="OrthoDB" id="9842949at2"/>
<reference evidence="1 2" key="1">
    <citation type="submission" date="2012-05" db="EMBL/GenBank/DDBJ databases">
        <title>Noncontiguous Finished plasmid 1 of genome of Chamaesiphon sp. PCC 6605.</title>
        <authorList>
            <consortium name="US DOE Joint Genome Institute"/>
            <person name="Gugger M."/>
            <person name="Coursin T."/>
            <person name="Rippka R."/>
            <person name="Tandeau De Marsac N."/>
            <person name="Huntemann M."/>
            <person name="Wei C.-L."/>
            <person name="Han J."/>
            <person name="Detter J.C."/>
            <person name="Han C."/>
            <person name="Tapia R."/>
            <person name="Chen A."/>
            <person name="Kyrpides N."/>
            <person name="Mavromatis K."/>
            <person name="Markowitz V."/>
            <person name="Szeto E."/>
            <person name="Ivanova N."/>
            <person name="Pagani I."/>
            <person name="Pati A."/>
            <person name="Goodwin L."/>
            <person name="Nordberg H.P."/>
            <person name="Cantor M.N."/>
            <person name="Hua S.X."/>
            <person name="Woyke T."/>
            <person name="Kerfeld C.A."/>
        </authorList>
    </citation>
    <scope>NUCLEOTIDE SEQUENCE [LARGE SCALE GENOMIC DNA]</scope>
    <source>
        <strain evidence="2">ATCC 27169 / PCC 6605</strain>
        <plasmid evidence="2">Plasmid pCHA6605.01</plasmid>
    </source>
</reference>
<protein>
    <submittedName>
        <fullName evidence="1">Uncharacterized protein</fullName>
    </submittedName>
</protein>
<dbReference type="HOGENOM" id="CLU_2477704_0_0_3"/>
<evidence type="ECO:0000313" key="1">
    <source>
        <dbReference type="EMBL" id="AFY96826.1"/>
    </source>
</evidence>
<gene>
    <name evidence="1" type="ORF">Cha6605_5981</name>
</gene>
<dbReference type="RefSeq" id="WP_015328717.1">
    <property type="nucleotide sequence ID" value="NC_020053.1"/>
</dbReference>
<keyword evidence="1" id="KW-0614">Plasmid</keyword>
<dbReference type="Proteomes" id="UP000010366">
    <property type="component" value="Plasmid pCHA6605.01"/>
</dbReference>
<evidence type="ECO:0000313" key="2">
    <source>
        <dbReference type="Proteomes" id="UP000010366"/>
    </source>
</evidence>
<accession>K9UQW0</accession>
<geneLocation type="plasmid" evidence="1 2">
    <name>pCHA6605.01</name>
</geneLocation>
<dbReference type="EMBL" id="CP003601">
    <property type="protein sequence ID" value="AFY96826.1"/>
    <property type="molecule type" value="Genomic_DNA"/>
</dbReference>
<keyword evidence="2" id="KW-1185">Reference proteome</keyword>